<reference evidence="2 3" key="1">
    <citation type="journal article" date="2017" name="G3 (Bethesda)">
        <title>First Draft Genome Sequence of the Pathogenic Fungus Lomentospora prolificans (Formerly Scedosporium prolificans).</title>
        <authorList>
            <person name="Luo R."/>
            <person name="Zimin A."/>
            <person name="Workman R."/>
            <person name="Fan Y."/>
            <person name="Pertea G."/>
            <person name="Grossman N."/>
            <person name="Wear M.P."/>
            <person name="Jia B."/>
            <person name="Miller H."/>
            <person name="Casadevall A."/>
            <person name="Timp W."/>
            <person name="Zhang S.X."/>
            <person name="Salzberg S.L."/>
        </authorList>
    </citation>
    <scope>NUCLEOTIDE SEQUENCE [LARGE SCALE GENOMIC DNA]</scope>
    <source>
        <strain evidence="2 3">JHH-5317</strain>
    </source>
</reference>
<feature type="compositionally biased region" description="Basic and acidic residues" evidence="1">
    <location>
        <begin position="304"/>
        <end position="313"/>
    </location>
</feature>
<dbReference type="OrthoDB" id="5288318at2759"/>
<gene>
    <name evidence="2" type="ORF">jhhlp_007614</name>
</gene>
<keyword evidence="3" id="KW-1185">Reference proteome</keyword>
<evidence type="ECO:0000256" key="1">
    <source>
        <dbReference type="SAM" id="MobiDB-lite"/>
    </source>
</evidence>
<dbReference type="Proteomes" id="UP000233524">
    <property type="component" value="Unassembled WGS sequence"/>
</dbReference>
<comment type="caution">
    <text evidence="2">The sequence shown here is derived from an EMBL/GenBank/DDBJ whole genome shotgun (WGS) entry which is preliminary data.</text>
</comment>
<dbReference type="InParanoid" id="A0A2N3N047"/>
<evidence type="ECO:0000313" key="3">
    <source>
        <dbReference type="Proteomes" id="UP000233524"/>
    </source>
</evidence>
<feature type="region of interest" description="Disordered" evidence="1">
    <location>
        <begin position="287"/>
        <end position="321"/>
    </location>
</feature>
<sequence>MAVLVDLHSPPVEGHRVKPVTTGYSSDMQRTAVQHSEIRIIQERPPEPCPKKVAPSGAVSLLGAALSIYPIAVGVASHIDLVTLDSLSRTCRAAHDGLIQYRKALMATTLRCYQDELPIDPRDTFRYRARAGIWHIQREANMRNFNGKAGQCARDMVAECRRCSKVVCRNCAIKQPEPKALKERYRRLCRTCTDAPLAHHINPTLDPKTPTSADVIQQGLCHCETTGVWLCQPCGHSIRGKDQTYRRIWQWRSKYIEVGITDGDRGVTCGREADCLGAIDTEVEMDSAGEIPSPPSSTPSPPPSDRDSPRAEPRSGYNVHQFEGAGGCVTNKTTVKMRVGESVPEWHDEKCASQILRRETEGKVRRWCGWCWRVLPGEDDLKNQ</sequence>
<dbReference type="EMBL" id="NLAX01001139">
    <property type="protein sequence ID" value="PKS05785.1"/>
    <property type="molecule type" value="Genomic_DNA"/>
</dbReference>
<dbReference type="STRING" id="41688.A0A2N3N047"/>
<organism evidence="2 3">
    <name type="scientific">Lomentospora prolificans</name>
    <dbReference type="NCBI Taxonomy" id="41688"/>
    <lineage>
        <taxon>Eukaryota</taxon>
        <taxon>Fungi</taxon>
        <taxon>Dikarya</taxon>
        <taxon>Ascomycota</taxon>
        <taxon>Pezizomycotina</taxon>
        <taxon>Sordariomycetes</taxon>
        <taxon>Hypocreomycetidae</taxon>
        <taxon>Microascales</taxon>
        <taxon>Microascaceae</taxon>
        <taxon>Lomentospora</taxon>
    </lineage>
</organism>
<dbReference type="AlphaFoldDB" id="A0A2N3N047"/>
<dbReference type="VEuPathDB" id="FungiDB:jhhlp_007614"/>
<evidence type="ECO:0000313" key="2">
    <source>
        <dbReference type="EMBL" id="PKS05785.1"/>
    </source>
</evidence>
<protein>
    <submittedName>
        <fullName evidence="2">Uncharacterized protein</fullName>
    </submittedName>
</protein>
<name>A0A2N3N047_9PEZI</name>
<accession>A0A2N3N047</accession>
<proteinExistence type="predicted"/>
<feature type="compositionally biased region" description="Pro residues" evidence="1">
    <location>
        <begin position="292"/>
        <end position="303"/>
    </location>
</feature>